<protein>
    <submittedName>
        <fullName evidence="1">Uncharacterized protein</fullName>
    </submittedName>
</protein>
<dbReference type="Proteomes" id="UP000828390">
    <property type="component" value="Unassembled WGS sequence"/>
</dbReference>
<dbReference type="EMBL" id="JAIWYP010000009">
    <property type="protein sequence ID" value="KAH3773818.1"/>
    <property type="molecule type" value="Genomic_DNA"/>
</dbReference>
<proteinExistence type="predicted"/>
<name>A0A9D4E6S5_DREPO</name>
<sequence length="55" mass="6133">MVEVMTLPLGTSQHPLQVCTCLPSSAVLLQTNGLTLKLFVMTDCYRDQHTRVKTL</sequence>
<evidence type="ECO:0000313" key="2">
    <source>
        <dbReference type="Proteomes" id="UP000828390"/>
    </source>
</evidence>
<reference evidence="1" key="2">
    <citation type="submission" date="2020-11" db="EMBL/GenBank/DDBJ databases">
        <authorList>
            <person name="McCartney M.A."/>
            <person name="Auch B."/>
            <person name="Kono T."/>
            <person name="Mallez S."/>
            <person name="Becker A."/>
            <person name="Gohl D.M."/>
            <person name="Silverstein K.A.T."/>
            <person name="Koren S."/>
            <person name="Bechman K.B."/>
            <person name="Herman A."/>
            <person name="Abrahante J.E."/>
            <person name="Garbe J."/>
        </authorList>
    </citation>
    <scope>NUCLEOTIDE SEQUENCE</scope>
    <source>
        <strain evidence="1">Duluth1</strain>
        <tissue evidence="1">Whole animal</tissue>
    </source>
</reference>
<gene>
    <name evidence="1" type="ORF">DPMN_175188</name>
</gene>
<reference evidence="1" key="1">
    <citation type="journal article" date="2019" name="bioRxiv">
        <title>The Genome of the Zebra Mussel, Dreissena polymorpha: A Resource for Invasive Species Research.</title>
        <authorList>
            <person name="McCartney M.A."/>
            <person name="Auch B."/>
            <person name="Kono T."/>
            <person name="Mallez S."/>
            <person name="Zhang Y."/>
            <person name="Obille A."/>
            <person name="Becker A."/>
            <person name="Abrahante J.E."/>
            <person name="Garbe J."/>
            <person name="Badalamenti J.P."/>
            <person name="Herman A."/>
            <person name="Mangelson H."/>
            <person name="Liachko I."/>
            <person name="Sullivan S."/>
            <person name="Sone E.D."/>
            <person name="Koren S."/>
            <person name="Silverstein K.A.T."/>
            <person name="Beckman K.B."/>
            <person name="Gohl D.M."/>
        </authorList>
    </citation>
    <scope>NUCLEOTIDE SEQUENCE</scope>
    <source>
        <strain evidence="1">Duluth1</strain>
        <tissue evidence="1">Whole animal</tissue>
    </source>
</reference>
<dbReference type="AlphaFoldDB" id="A0A9D4E6S5"/>
<accession>A0A9D4E6S5</accession>
<comment type="caution">
    <text evidence="1">The sequence shown here is derived from an EMBL/GenBank/DDBJ whole genome shotgun (WGS) entry which is preliminary data.</text>
</comment>
<organism evidence="1 2">
    <name type="scientific">Dreissena polymorpha</name>
    <name type="common">Zebra mussel</name>
    <name type="synonym">Mytilus polymorpha</name>
    <dbReference type="NCBI Taxonomy" id="45954"/>
    <lineage>
        <taxon>Eukaryota</taxon>
        <taxon>Metazoa</taxon>
        <taxon>Spiralia</taxon>
        <taxon>Lophotrochozoa</taxon>
        <taxon>Mollusca</taxon>
        <taxon>Bivalvia</taxon>
        <taxon>Autobranchia</taxon>
        <taxon>Heteroconchia</taxon>
        <taxon>Euheterodonta</taxon>
        <taxon>Imparidentia</taxon>
        <taxon>Neoheterodontei</taxon>
        <taxon>Myida</taxon>
        <taxon>Dreissenoidea</taxon>
        <taxon>Dreissenidae</taxon>
        <taxon>Dreissena</taxon>
    </lineage>
</organism>
<keyword evidence="2" id="KW-1185">Reference proteome</keyword>
<evidence type="ECO:0000313" key="1">
    <source>
        <dbReference type="EMBL" id="KAH3773818.1"/>
    </source>
</evidence>